<organism evidence="2 3">
    <name type="scientific">Prorocentrum cordatum</name>
    <dbReference type="NCBI Taxonomy" id="2364126"/>
    <lineage>
        <taxon>Eukaryota</taxon>
        <taxon>Sar</taxon>
        <taxon>Alveolata</taxon>
        <taxon>Dinophyceae</taxon>
        <taxon>Prorocentrales</taxon>
        <taxon>Prorocentraceae</taxon>
        <taxon>Prorocentrum</taxon>
    </lineage>
</organism>
<dbReference type="Proteomes" id="UP001189429">
    <property type="component" value="Unassembled WGS sequence"/>
</dbReference>
<feature type="non-terminal residue" evidence="2">
    <location>
        <position position="109"/>
    </location>
</feature>
<name>A0ABN9RIG9_9DINO</name>
<evidence type="ECO:0000259" key="1">
    <source>
        <dbReference type="PROSITE" id="PS50042"/>
    </source>
</evidence>
<dbReference type="PROSITE" id="PS50042">
    <property type="entry name" value="CNMP_BINDING_3"/>
    <property type="match status" value="1"/>
</dbReference>
<reference evidence="2" key="1">
    <citation type="submission" date="2023-10" db="EMBL/GenBank/DDBJ databases">
        <authorList>
            <person name="Chen Y."/>
            <person name="Shah S."/>
            <person name="Dougan E. K."/>
            <person name="Thang M."/>
            <person name="Chan C."/>
        </authorList>
    </citation>
    <scope>NUCLEOTIDE SEQUENCE [LARGE SCALE GENOMIC DNA]</scope>
</reference>
<gene>
    <name evidence="2" type="ORF">PCOR1329_LOCUS20995</name>
</gene>
<dbReference type="Pfam" id="PF00027">
    <property type="entry name" value="cNMP_binding"/>
    <property type="match status" value="1"/>
</dbReference>
<proteinExistence type="predicted"/>
<sequence length="109" mass="11701">ERRHMSRAAVSWLNQRSQEPGLQVPLFDECSKTFVNHVSKLISTRMYPKGSVIVKEGDAGCDLMAIRSGTATATSASGASSLLQEHSIVGAEVVLGVWRSADATVQAEQ</sequence>
<dbReference type="EMBL" id="CAUYUJ010006850">
    <property type="protein sequence ID" value="CAK0818872.1"/>
    <property type="molecule type" value="Genomic_DNA"/>
</dbReference>
<feature type="non-terminal residue" evidence="2">
    <location>
        <position position="1"/>
    </location>
</feature>
<accession>A0ABN9RIG9</accession>
<dbReference type="SUPFAM" id="SSF51206">
    <property type="entry name" value="cAMP-binding domain-like"/>
    <property type="match status" value="1"/>
</dbReference>
<protein>
    <recommendedName>
        <fullName evidence="1">Cyclic nucleotide-binding domain-containing protein</fullName>
    </recommendedName>
</protein>
<dbReference type="InterPro" id="IPR000595">
    <property type="entry name" value="cNMP-bd_dom"/>
</dbReference>
<feature type="domain" description="Cyclic nucleotide-binding" evidence="1">
    <location>
        <begin position="26"/>
        <end position="109"/>
    </location>
</feature>
<dbReference type="InterPro" id="IPR018490">
    <property type="entry name" value="cNMP-bd_dom_sf"/>
</dbReference>
<dbReference type="CDD" id="cd00038">
    <property type="entry name" value="CAP_ED"/>
    <property type="match status" value="1"/>
</dbReference>
<dbReference type="InterPro" id="IPR014710">
    <property type="entry name" value="RmlC-like_jellyroll"/>
</dbReference>
<dbReference type="Gene3D" id="2.60.120.10">
    <property type="entry name" value="Jelly Rolls"/>
    <property type="match status" value="1"/>
</dbReference>
<keyword evidence="3" id="KW-1185">Reference proteome</keyword>
<evidence type="ECO:0000313" key="2">
    <source>
        <dbReference type="EMBL" id="CAK0818872.1"/>
    </source>
</evidence>
<comment type="caution">
    <text evidence="2">The sequence shown here is derived from an EMBL/GenBank/DDBJ whole genome shotgun (WGS) entry which is preliminary data.</text>
</comment>
<evidence type="ECO:0000313" key="3">
    <source>
        <dbReference type="Proteomes" id="UP001189429"/>
    </source>
</evidence>